<dbReference type="Pfam" id="PF04230">
    <property type="entry name" value="PS_pyruv_trans"/>
    <property type="match status" value="1"/>
</dbReference>
<proteinExistence type="predicted"/>
<evidence type="ECO:0000313" key="3">
    <source>
        <dbReference type="Proteomes" id="UP000321118"/>
    </source>
</evidence>
<keyword evidence="3" id="KW-1185">Reference proteome</keyword>
<sequence length="354" mass="38219">MKVFVLHAYSALNAGDGLLVDECLDILHEAFGSDLDLTIAASDTESFAYTGARLLCSKPTRRGYQRAYLSELFRLRDYDMVIAVGGGYQRAGHPLELAKAGLVHGPQLLAAAARGRGVVYLPQSIGPLRYGVSLPVRAALARIETVFVRDPRSLHELERAGVVRAPDMALLGDDWRSRPGAPDDVPVLSVRAVRGAVPPDVVALAARLGTFDGYVQSQTGGNDDTAPMHGLNPREVLPRATLIEDVGTPRRVVVAMRLHGALMALRAGHLVIHLAYERKGYGAFQDLGLEQYVHNSFRFDPVVVEKQVRSLLDDEAARADYEQAVTAARAGFGAERQVVVDAVRRAASGVGAPR</sequence>
<accession>A0A510V3V9</accession>
<evidence type="ECO:0000313" key="2">
    <source>
        <dbReference type="EMBL" id="GEK21486.1"/>
    </source>
</evidence>
<dbReference type="PANTHER" id="PTHR36836">
    <property type="entry name" value="COLANIC ACID BIOSYNTHESIS PROTEIN WCAK"/>
    <property type="match status" value="1"/>
</dbReference>
<comment type="caution">
    <text evidence="2">The sequence shown here is derived from an EMBL/GenBank/DDBJ whole genome shotgun (WGS) entry which is preliminary data.</text>
</comment>
<dbReference type="EMBL" id="BJUB01000005">
    <property type="protein sequence ID" value="GEK21486.1"/>
    <property type="molecule type" value="Genomic_DNA"/>
</dbReference>
<evidence type="ECO:0000259" key="1">
    <source>
        <dbReference type="Pfam" id="PF04230"/>
    </source>
</evidence>
<gene>
    <name evidence="2" type="ORF">CXY01_20060</name>
</gene>
<dbReference type="PANTHER" id="PTHR36836:SF1">
    <property type="entry name" value="COLANIC ACID BIOSYNTHESIS PROTEIN WCAK"/>
    <property type="match status" value="1"/>
</dbReference>
<dbReference type="InterPro" id="IPR007345">
    <property type="entry name" value="Polysacch_pyruvyl_Trfase"/>
</dbReference>
<protein>
    <recommendedName>
        <fullName evidence="1">Polysaccharide pyruvyl transferase domain-containing protein</fullName>
    </recommendedName>
</protein>
<dbReference type="Proteomes" id="UP000321118">
    <property type="component" value="Unassembled WGS sequence"/>
</dbReference>
<dbReference type="OrthoDB" id="3733126at2"/>
<organism evidence="2 3">
    <name type="scientific">Cellulomonas xylanilytica</name>
    <dbReference type="NCBI Taxonomy" id="233583"/>
    <lineage>
        <taxon>Bacteria</taxon>
        <taxon>Bacillati</taxon>
        <taxon>Actinomycetota</taxon>
        <taxon>Actinomycetes</taxon>
        <taxon>Micrococcales</taxon>
        <taxon>Cellulomonadaceae</taxon>
        <taxon>Cellulomonas</taxon>
    </lineage>
</organism>
<feature type="domain" description="Polysaccharide pyruvyl transferase" evidence="1">
    <location>
        <begin position="13"/>
        <end position="182"/>
    </location>
</feature>
<dbReference type="RefSeq" id="WP_146927279.1">
    <property type="nucleotide sequence ID" value="NZ_BJUB01000005.1"/>
</dbReference>
<reference evidence="2 3" key="1">
    <citation type="submission" date="2019-07" db="EMBL/GenBank/DDBJ databases">
        <title>Whole genome shotgun sequence of Cellulomonas xylanilytica NBRC 101102.</title>
        <authorList>
            <person name="Hosoyama A."/>
            <person name="Uohara A."/>
            <person name="Ohji S."/>
            <person name="Ichikawa N."/>
        </authorList>
    </citation>
    <scope>NUCLEOTIDE SEQUENCE [LARGE SCALE GENOMIC DNA]</scope>
    <source>
        <strain evidence="2 3">NBRC 101102</strain>
    </source>
</reference>
<name>A0A510V3V9_9CELL</name>
<dbReference type="AlphaFoldDB" id="A0A510V3V9"/>